<name>A0A7R9WKL9_9STRA</name>
<dbReference type="GO" id="GO:0016810">
    <property type="term" value="F:hydrolase activity, acting on carbon-nitrogen (but not peptide) bonds"/>
    <property type="evidence" value="ECO:0007669"/>
    <property type="project" value="InterPro"/>
</dbReference>
<sequence length="539" mass="59026">MSATFLPFDVVIKNGRVMDPETNFDGVRNVGIIGGKIASITTNDISGKETINAKGLVVCPGFIEGHVHGNDPFAFKALVRDGLTTAMDFEAGIGNVSGWYTRKQGKTQINYGQVACAAFARLAVLDGEDLAALGDDPAGITTHILPAVGKRAKEEGRPMGWNATLPDKLQMSQIMALLDDQLRQGALGIGVPVAYMTHGVTSYEMYKYQELAGLYDRITNAHTRFSGVMPPASGALGIQELLSNAMVLGAPTMIAHINSTQDWEFTTDYVNKARNKAGAKVFAEAYPYHAASTIGASDILTKETMENMGMSVDKIYYVDPYQRWDDEIHAKRFEKPGSLVVFENNKEEDIWKWMKDPETLVCSDAMPVTDAAGETYPWDTPFEGKTCHPRTSGTRGKFLRMLREDLKDHVSLMTGIAKMAYLPAKYFEEIGGIPHFRTKGRLQEGCDADIVVLDPETVTDNSSYNVGEGMLPTTGIPYVLVNGTVVVKDSEVLPVFPGQPIRFPTMPKGKIDQLTVDPPFRPGMGKNTRHIEHLNLGCC</sequence>
<accession>A0A7R9WKL9</accession>
<dbReference type="Gene3D" id="3.20.20.140">
    <property type="entry name" value="Metal-dependent hydrolases"/>
    <property type="match status" value="1"/>
</dbReference>
<comment type="similarity">
    <text evidence="1">Belongs to the metallo-dependent hydrolases superfamily. Hydantoinase/dihydropyrimidinase family.</text>
</comment>
<dbReference type="AlphaFoldDB" id="A0A7R9WKL9"/>
<gene>
    <name evidence="2" type="ORF">TDUB1175_LOCUS24679</name>
</gene>
<dbReference type="InterPro" id="IPR011059">
    <property type="entry name" value="Metal-dep_hydrolase_composite"/>
</dbReference>
<evidence type="ECO:0000256" key="1">
    <source>
        <dbReference type="ARBA" id="ARBA00008829"/>
    </source>
</evidence>
<dbReference type="SUPFAM" id="SSF51556">
    <property type="entry name" value="Metallo-dependent hydrolases"/>
    <property type="match status" value="1"/>
</dbReference>
<reference evidence="2" key="1">
    <citation type="submission" date="2021-01" db="EMBL/GenBank/DDBJ databases">
        <authorList>
            <person name="Corre E."/>
            <person name="Pelletier E."/>
            <person name="Niang G."/>
            <person name="Scheremetjew M."/>
            <person name="Finn R."/>
            <person name="Kale V."/>
            <person name="Holt S."/>
            <person name="Cochrane G."/>
            <person name="Meng A."/>
            <person name="Brown T."/>
            <person name="Cohen L."/>
        </authorList>
    </citation>
    <scope>NUCLEOTIDE SEQUENCE</scope>
    <source>
        <strain evidence="2">CCMP147</strain>
    </source>
</reference>
<dbReference type="Gene3D" id="2.30.40.10">
    <property type="entry name" value="Urease, subunit C, domain 1"/>
    <property type="match status" value="2"/>
</dbReference>
<dbReference type="PANTHER" id="PTHR11647:SF1">
    <property type="entry name" value="COLLAPSIN RESPONSE MEDIATOR PROTEIN"/>
    <property type="match status" value="1"/>
</dbReference>
<protein>
    <recommendedName>
        <fullName evidence="3">Amidohydrolase-related domain-containing protein</fullName>
    </recommendedName>
</protein>
<organism evidence="2">
    <name type="scientific">Pseudictyota dubia</name>
    <dbReference type="NCBI Taxonomy" id="2749911"/>
    <lineage>
        <taxon>Eukaryota</taxon>
        <taxon>Sar</taxon>
        <taxon>Stramenopiles</taxon>
        <taxon>Ochrophyta</taxon>
        <taxon>Bacillariophyta</taxon>
        <taxon>Mediophyceae</taxon>
        <taxon>Biddulphiophycidae</taxon>
        <taxon>Eupodiscales</taxon>
        <taxon>Odontellaceae</taxon>
        <taxon>Pseudictyota</taxon>
    </lineage>
</organism>
<dbReference type="InterPro" id="IPR032466">
    <property type="entry name" value="Metal_Hydrolase"/>
</dbReference>
<dbReference type="EMBL" id="HBED01048985">
    <property type="protein sequence ID" value="CAD8326259.1"/>
    <property type="molecule type" value="Transcribed_RNA"/>
</dbReference>
<proteinExistence type="inferred from homology"/>
<evidence type="ECO:0000313" key="2">
    <source>
        <dbReference type="EMBL" id="CAD8326259.1"/>
    </source>
</evidence>
<dbReference type="PANTHER" id="PTHR11647">
    <property type="entry name" value="HYDRANTOINASE/DIHYDROPYRIMIDINASE FAMILY MEMBER"/>
    <property type="match status" value="1"/>
</dbReference>
<dbReference type="SUPFAM" id="SSF51338">
    <property type="entry name" value="Composite domain of metallo-dependent hydrolases"/>
    <property type="match status" value="1"/>
</dbReference>
<dbReference type="NCBIfam" id="NF006560">
    <property type="entry name" value="PRK09061.1"/>
    <property type="match status" value="1"/>
</dbReference>
<evidence type="ECO:0008006" key="3">
    <source>
        <dbReference type="Google" id="ProtNLM"/>
    </source>
</evidence>
<dbReference type="InterPro" id="IPR050378">
    <property type="entry name" value="Metallo-dep_Hydrolases_sf"/>
</dbReference>